<name>A0A915XK87_9BACT</name>
<dbReference type="KEGG" id="ddu:GF1_12390"/>
<proteinExistence type="predicted"/>
<gene>
    <name evidence="1" type="ORF">GF1_12390</name>
</gene>
<keyword evidence="2" id="KW-1185">Reference proteome</keyword>
<accession>A0A915XK87</accession>
<organism evidence="1 2">
    <name type="scientific">Desulfolithobacter dissulfuricans</name>
    <dbReference type="NCBI Taxonomy" id="2795293"/>
    <lineage>
        <taxon>Bacteria</taxon>
        <taxon>Pseudomonadati</taxon>
        <taxon>Thermodesulfobacteriota</taxon>
        <taxon>Desulfobulbia</taxon>
        <taxon>Desulfobulbales</taxon>
        <taxon>Desulfobulbaceae</taxon>
        <taxon>Desulfolithobacter</taxon>
    </lineage>
</organism>
<evidence type="ECO:0000313" key="2">
    <source>
        <dbReference type="Proteomes" id="UP001063350"/>
    </source>
</evidence>
<sequence length="67" mass="7456">MALMRIDENNPLYNAVTSIRQAGKKAENLTSQLLAFSRKQIYKPEVLNINNAIKSLDNMLPAIPGGR</sequence>
<dbReference type="Proteomes" id="UP001063350">
    <property type="component" value="Chromosome"/>
</dbReference>
<evidence type="ECO:0000313" key="1">
    <source>
        <dbReference type="EMBL" id="BCO08863.1"/>
    </source>
</evidence>
<reference evidence="1" key="1">
    <citation type="submission" date="2020-12" db="EMBL/GenBank/DDBJ databases">
        <title>Desulfobium dissulfuricans gen. nov., sp. nov., a novel mesophilic, sulfate-reducing bacterium isolated from a deep-sea hydrothermal vent.</title>
        <authorList>
            <person name="Hashimoto Y."/>
            <person name="Tame A."/>
            <person name="Sawayama S."/>
            <person name="Miyazaki J."/>
            <person name="Takai K."/>
            <person name="Nakagawa S."/>
        </authorList>
    </citation>
    <scope>NUCLEOTIDE SEQUENCE</scope>
    <source>
        <strain evidence="1">GF1</strain>
    </source>
</reference>
<dbReference type="AlphaFoldDB" id="A0A915XK87"/>
<dbReference type="EMBL" id="AP024233">
    <property type="protein sequence ID" value="BCO08863.1"/>
    <property type="molecule type" value="Genomic_DNA"/>
</dbReference>
<protein>
    <submittedName>
        <fullName evidence="1">Uncharacterized protein</fullName>
    </submittedName>
</protein>